<feature type="compositionally biased region" description="Basic and acidic residues" evidence="2">
    <location>
        <begin position="310"/>
        <end position="321"/>
    </location>
</feature>
<accession>A0ABN9LHR2</accession>
<feature type="region of interest" description="Disordered" evidence="2">
    <location>
        <begin position="310"/>
        <end position="331"/>
    </location>
</feature>
<evidence type="ECO:0000256" key="1">
    <source>
        <dbReference type="ARBA" id="ARBA00022553"/>
    </source>
</evidence>
<name>A0ABN9LHR2_9NEOB</name>
<comment type="caution">
    <text evidence="4">The sequence shown here is derived from an EMBL/GenBank/DDBJ whole genome shotgun (WGS) entry which is preliminary data.</text>
</comment>
<dbReference type="EMBL" id="CAUEEQ010016634">
    <property type="protein sequence ID" value="CAJ0940246.1"/>
    <property type="molecule type" value="Genomic_DNA"/>
</dbReference>
<sequence>MSKIHINYEANHVKLIFGGNCTIVLPLLGICDLLILHGPDATEWRQYLVSLFDTNHHNPLAVDSYELREDCPIPKKNQKTFQTCRCILILLSGDLENTFDNPDVVESLEKVLQPANKVIVLFCGVIYKEDFTLFFQDWPKWKSLSSEDDPDLYVSAVLNSISEAIVTINISHFGGYRRKQCFTLASSSSDPGTPLHRSHHLRLELLQSAIFLLGVAEDVDSGCGSVSDTDAESDKEQLPSPPITEKLLTVQPDRIRCGVKTQIYLIFKCKLDSRIKNEVHFTPLNGRSTCLPATLQNEYMLSVDAPELVRKPGESKQRCESSQETLTSGTG</sequence>
<gene>
    <name evidence="4" type="ORF">RIMI_LOCUS8404181</name>
</gene>
<dbReference type="InterPro" id="IPR035897">
    <property type="entry name" value="Toll_tir_struct_dom_sf"/>
</dbReference>
<dbReference type="Proteomes" id="UP001176940">
    <property type="component" value="Unassembled WGS sequence"/>
</dbReference>
<dbReference type="Gene3D" id="3.40.50.10140">
    <property type="entry name" value="Toll/interleukin-1 receptor homology (TIR) domain"/>
    <property type="match status" value="1"/>
</dbReference>
<protein>
    <recommendedName>
        <fullName evidence="3">DBB domain-containing protein</fullName>
    </recommendedName>
</protein>
<proteinExistence type="predicted"/>
<evidence type="ECO:0000256" key="2">
    <source>
        <dbReference type="SAM" id="MobiDB-lite"/>
    </source>
</evidence>
<keyword evidence="5" id="KW-1185">Reference proteome</keyword>
<dbReference type="PROSITE" id="PS51376">
    <property type="entry name" value="DBB"/>
    <property type="match status" value="1"/>
</dbReference>
<reference evidence="4" key="1">
    <citation type="submission" date="2023-07" db="EMBL/GenBank/DDBJ databases">
        <authorList>
            <person name="Stuckert A."/>
        </authorList>
    </citation>
    <scope>NUCLEOTIDE SEQUENCE</scope>
</reference>
<dbReference type="InterPro" id="IPR017893">
    <property type="entry name" value="DBB_domain"/>
</dbReference>
<feature type="domain" description="DBB" evidence="3">
    <location>
        <begin position="250"/>
        <end position="331"/>
    </location>
</feature>
<dbReference type="InterPro" id="IPR052446">
    <property type="entry name" value="B-cell_PI3K-Signaling_Adptrs"/>
</dbReference>
<dbReference type="PANTHER" id="PTHR16267:SF12">
    <property type="entry name" value="PHOSPHOINOSITIDE 3-KINASE ADAPTER PROTEIN 1"/>
    <property type="match status" value="1"/>
</dbReference>
<evidence type="ECO:0000259" key="3">
    <source>
        <dbReference type="PROSITE" id="PS51376"/>
    </source>
</evidence>
<dbReference type="Pfam" id="PF18567">
    <property type="entry name" value="TIR_3"/>
    <property type="match status" value="1"/>
</dbReference>
<organism evidence="4 5">
    <name type="scientific">Ranitomeya imitator</name>
    <name type="common">mimic poison frog</name>
    <dbReference type="NCBI Taxonomy" id="111125"/>
    <lineage>
        <taxon>Eukaryota</taxon>
        <taxon>Metazoa</taxon>
        <taxon>Chordata</taxon>
        <taxon>Craniata</taxon>
        <taxon>Vertebrata</taxon>
        <taxon>Euteleostomi</taxon>
        <taxon>Amphibia</taxon>
        <taxon>Batrachia</taxon>
        <taxon>Anura</taxon>
        <taxon>Neobatrachia</taxon>
        <taxon>Hyloidea</taxon>
        <taxon>Dendrobatidae</taxon>
        <taxon>Dendrobatinae</taxon>
        <taxon>Ranitomeya</taxon>
    </lineage>
</organism>
<evidence type="ECO:0000313" key="5">
    <source>
        <dbReference type="Proteomes" id="UP001176940"/>
    </source>
</evidence>
<dbReference type="InterPro" id="IPR041340">
    <property type="entry name" value="PIK3AP1_TIR"/>
</dbReference>
<feature type="compositionally biased region" description="Polar residues" evidence="2">
    <location>
        <begin position="322"/>
        <end position="331"/>
    </location>
</feature>
<dbReference type="PANTHER" id="PTHR16267">
    <property type="entry name" value="BANK1/PIK3AP1 FAMILY MEMBER"/>
    <property type="match status" value="1"/>
</dbReference>
<dbReference type="SMART" id="SM01282">
    <property type="entry name" value="DBB"/>
    <property type="match status" value="1"/>
</dbReference>
<evidence type="ECO:0000313" key="4">
    <source>
        <dbReference type="EMBL" id="CAJ0940246.1"/>
    </source>
</evidence>
<dbReference type="Pfam" id="PF14545">
    <property type="entry name" value="DBB"/>
    <property type="match status" value="1"/>
</dbReference>
<keyword evidence="1" id="KW-0597">Phosphoprotein</keyword>